<keyword evidence="4" id="KW-1185">Reference proteome</keyword>
<sequence>MNIIQVITLSEPIGGAQMVLFNNTEGLINNGHNVHVVTGERGTLTQRLEKLNVKVTCIPSLKREILPKNDFKCYKAIGKLLKQERPDIVISHSSKAGILCRLACYKLGIPNIFTVHGWSFTPGIKGVKRYIYLGIEKFMGRFTDHLITVSEFDYRLGKKNHIVPESKIRVIYNGSPDFLEGKKTEPNDPISILMTARFSYQKDHLTLFKALQSLKNESIHVDLVGHGDLFEEFVELSKQMEIDHLITFHGESNDIPSFLNKSDIFVLTSRFEGLPLSICEAMSVGVPIVASDVGGVNEMVKDGYNGYLIPKEDHQYLTGKLSSLIKDRELIKQLGKNSRETFLNTFSTHQMATATEKYIKDILQKKSAQINHEKK</sequence>
<dbReference type="SUPFAM" id="SSF53756">
    <property type="entry name" value="UDP-Glycosyltransferase/glycogen phosphorylase"/>
    <property type="match status" value="1"/>
</dbReference>
<dbReference type="Gene3D" id="3.40.50.2000">
    <property type="entry name" value="Glycogen Phosphorylase B"/>
    <property type="match status" value="2"/>
</dbReference>
<dbReference type="InterPro" id="IPR001296">
    <property type="entry name" value="Glyco_trans_1"/>
</dbReference>
<dbReference type="CDD" id="cd03808">
    <property type="entry name" value="GT4_CapM-like"/>
    <property type="match status" value="1"/>
</dbReference>
<dbReference type="PANTHER" id="PTHR12526">
    <property type="entry name" value="GLYCOSYLTRANSFERASE"/>
    <property type="match status" value="1"/>
</dbReference>
<evidence type="ECO:0000313" key="3">
    <source>
        <dbReference type="EMBL" id="MDF0717415.1"/>
    </source>
</evidence>
<dbReference type="Pfam" id="PF00534">
    <property type="entry name" value="Glycos_transf_1"/>
    <property type="match status" value="1"/>
</dbReference>
<proteinExistence type="predicted"/>
<dbReference type="Proteomes" id="UP001221366">
    <property type="component" value="Unassembled WGS sequence"/>
</dbReference>
<feature type="domain" description="Glycosyl transferase family 1" evidence="1">
    <location>
        <begin position="182"/>
        <end position="340"/>
    </location>
</feature>
<evidence type="ECO:0000259" key="1">
    <source>
        <dbReference type="Pfam" id="PF00534"/>
    </source>
</evidence>
<comment type="caution">
    <text evidence="3">The sequence shown here is derived from an EMBL/GenBank/DDBJ whole genome shotgun (WGS) entry which is preliminary data.</text>
</comment>
<reference evidence="3 4" key="1">
    <citation type="submission" date="2023-03" db="EMBL/GenBank/DDBJ databases">
        <title>Muricauda XX sp. nov. and Muricauda XXX sp. nov., two novel species isolated from Okinawa Trough.</title>
        <authorList>
            <person name="Cao W."/>
            <person name="Deng X."/>
        </authorList>
    </citation>
    <scope>NUCLEOTIDE SEQUENCE [LARGE SCALE GENOMIC DNA]</scope>
    <source>
        <strain evidence="3 4">334s03</strain>
    </source>
</reference>
<dbReference type="RefSeq" id="WP_275616567.1">
    <property type="nucleotide sequence ID" value="NZ_JARFVB010000011.1"/>
</dbReference>
<dbReference type="PANTHER" id="PTHR12526:SF630">
    <property type="entry name" value="GLYCOSYLTRANSFERASE"/>
    <property type="match status" value="1"/>
</dbReference>
<accession>A0ABT5Y1Z6</accession>
<protein>
    <submittedName>
        <fullName evidence="3">Glycosyltransferase family 4 protein</fullName>
    </submittedName>
</protein>
<dbReference type="EMBL" id="JARFVB010000011">
    <property type="protein sequence ID" value="MDF0717415.1"/>
    <property type="molecule type" value="Genomic_DNA"/>
</dbReference>
<evidence type="ECO:0000313" key="4">
    <source>
        <dbReference type="Proteomes" id="UP001221366"/>
    </source>
</evidence>
<organism evidence="3 4">
    <name type="scientific">Flagellimonas yonaguniensis</name>
    <dbReference type="NCBI Taxonomy" id="3031325"/>
    <lineage>
        <taxon>Bacteria</taxon>
        <taxon>Pseudomonadati</taxon>
        <taxon>Bacteroidota</taxon>
        <taxon>Flavobacteriia</taxon>
        <taxon>Flavobacteriales</taxon>
        <taxon>Flavobacteriaceae</taxon>
        <taxon>Flagellimonas</taxon>
    </lineage>
</organism>
<dbReference type="Pfam" id="PF13439">
    <property type="entry name" value="Glyco_transf_4"/>
    <property type="match status" value="1"/>
</dbReference>
<evidence type="ECO:0000259" key="2">
    <source>
        <dbReference type="Pfam" id="PF13439"/>
    </source>
</evidence>
<gene>
    <name evidence="3" type="ORF">PY092_14720</name>
</gene>
<dbReference type="InterPro" id="IPR028098">
    <property type="entry name" value="Glyco_trans_4-like_N"/>
</dbReference>
<name>A0ABT5Y1Z6_9FLAO</name>
<feature type="domain" description="Glycosyltransferase subfamily 4-like N-terminal" evidence="2">
    <location>
        <begin position="13"/>
        <end position="174"/>
    </location>
</feature>